<proteinExistence type="predicted"/>
<organism evidence="2 3">
    <name type="scientific">Bacillus carboniphilus</name>
    <dbReference type="NCBI Taxonomy" id="86663"/>
    <lineage>
        <taxon>Bacteria</taxon>
        <taxon>Bacillati</taxon>
        <taxon>Bacillota</taxon>
        <taxon>Bacilli</taxon>
        <taxon>Bacillales</taxon>
        <taxon>Bacillaceae</taxon>
        <taxon>Bacillus</taxon>
    </lineage>
</organism>
<evidence type="ECO:0008006" key="4">
    <source>
        <dbReference type="Google" id="ProtNLM"/>
    </source>
</evidence>
<evidence type="ECO:0000313" key="2">
    <source>
        <dbReference type="EMBL" id="WLR41346.1"/>
    </source>
</evidence>
<reference evidence="2 3" key="1">
    <citation type="submission" date="2023-06" db="EMBL/GenBank/DDBJ databases">
        <title>Five Gram-positive bacteria isolated from mangrove sediments in Shenzhen, Guangdong, China.</title>
        <authorList>
            <person name="Yu S."/>
            <person name="Zheng W."/>
            <person name="Huang Y."/>
        </authorList>
    </citation>
    <scope>NUCLEOTIDE SEQUENCE [LARGE SCALE GENOMIC DNA]</scope>
    <source>
        <strain evidence="2 3">SaN35-3</strain>
    </source>
</reference>
<dbReference type="Proteomes" id="UP001197974">
    <property type="component" value="Chromosome"/>
</dbReference>
<accession>A0ABY9JPL2</accession>
<dbReference type="RefSeq" id="WP_226541108.1">
    <property type="nucleotide sequence ID" value="NZ_CP129013.1"/>
</dbReference>
<sequence>MQQQTSTNQVTNTMNQPPNVLSTKDLLYLEDMLSWNLIAMKKAHSFATQCTNPEVQNELNKVGEMHNKHYQQILQKLQSNNQQSIQ</sequence>
<feature type="compositionally biased region" description="Low complexity" evidence="1">
    <location>
        <begin position="1"/>
        <end position="16"/>
    </location>
</feature>
<feature type="region of interest" description="Disordered" evidence="1">
    <location>
        <begin position="1"/>
        <end position="20"/>
    </location>
</feature>
<evidence type="ECO:0000256" key="1">
    <source>
        <dbReference type="SAM" id="MobiDB-lite"/>
    </source>
</evidence>
<protein>
    <recommendedName>
        <fullName evidence="4">Spore coat protein</fullName>
    </recommendedName>
</protein>
<gene>
    <name evidence="2" type="ORF">LC087_10495</name>
</gene>
<keyword evidence="3" id="KW-1185">Reference proteome</keyword>
<name>A0ABY9JPL2_9BACI</name>
<evidence type="ECO:0000313" key="3">
    <source>
        <dbReference type="Proteomes" id="UP001197974"/>
    </source>
</evidence>
<dbReference type="EMBL" id="CP129013">
    <property type="protein sequence ID" value="WLR41346.1"/>
    <property type="molecule type" value="Genomic_DNA"/>
</dbReference>